<dbReference type="CDD" id="cd10548">
    <property type="entry name" value="cupin_CDO"/>
    <property type="match status" value="1"/>
</dbReference>
<dbReference type="EMBL" id="FRCS01000004">
    <property type="protein sequence ID" value="SHN28959.1"/>
    <property type="molecule type" value="Genomic_DNA"/>
</dbReference>
<dbReference type="STRING" id="134849.SAMN05443668_104515"/>
<evidence type="ECO:0000256" key="3">
    <source>
        <dbReference type="ARBA" id="ARBA00022964"/>
    </source>
</evidence>
<keyword evidence="4" id="KW-0560">Oxidoreductase</keyword>
<keyword evidence="8" id="KW-1185">Reference proteome</keyword>
<keyword evidence="3" id="KW-0223">Dioxygenase</keyword>
<keyword evidence="5 6" id="KW-0408">Iron</keyword>
<keyword evidence="2 6" id="KW-0479">Metal-binding</keyword>
<feature type="binding site" evidence="6">
    <location>
        <position position="95"/>
    </location>
    <ligand>
        <name>Fe cation</name>
        <dbReference type="ChEBI" id="CHEBI:24875"/>
        <note>catalytic</note>
    </ligand>
</feature>
<sequence length="188" mass="20972">MSQIGCLTHPTDNRDNPESMMTINDTLPAPTVPGLRLGSLLQRLVAEVDWQSQVRYDVDRRWYGRLDVGDVLGGDTVEAWLLSWWPGQRTGLHDHGGSAGGFAVVRGRLRENTVWAPASALPQLRGRVLQASEQRVFGPRHLHDVVNDGAEPAVSIHLYSPRLTSMTRYRWTEHGPEVTSVEKAGTDW</sequence>
<dbReference type="InterPro" id="IPR014710">
    <property type="entry name" value="RmlC-like_jellyroll"/>
</dbReference>
<dbReference type="SUPFAM" id="SSF51182">
    <property type="entry name" value="RmlC-like cupins"/>
    <property type="match status" value="1"/>
</dbReference>
<evidence type="ECO:0000313" key="7">
    <source>
        <dbReference type="EMBL" id="SHN28959.1"/>
    </source>
</evidence>
<evidence type="ECO:0000256" key="2">
    <source>
        <dbReference type="ARBA" id="ARBA00022723"/>
    </source>
</evidence>
<proteinExistence type="inferred from homology"/>
<dbReference type="AlphaFoldDB" id="A0A1M7QEL7"/>
<feature type="binding site" evidence="6">
    <location>
        <position position="143"/>
    </location>
    <ligand>
        <name>Fe cation</name>
        <dbReference type="ChEBI" id="CHEBI:24875"/>
        <note>catalytic</note>
    </ligand>
</feature>
<dbReference type="Gene3D" id="2.60.120.10">
    <property type="entry name" value="Jelly Rolls"/>
    <property type="match status" value="1"/>
</dbReference>
<evidence type="ECO:0000256" key="6">
    <source>
        <dbReference type="PIRSR" id="PIRSR610300-51"/>
    </source>
</evidence>
<name>A0A1M7QEL7_9ACTN</name>
<gene>
    <name evidence="7" type="ORF">SAMN05443668_104515</name>
</gene>
<reference evidence="7 8" key="1">
    <citation type="submission" date="2016-11" db="EMBL/GenBank/DDBJ databases">
        <authorList>
            <person name="Jaros S."/>
            <person name="Januszkiewicz K."/>
            <person name="Wedrychowicz H."/>
        </authorList>
    </citation>
    <scope>NUCLEOTIDE SEQUENCE [LARGE SCALE GENOMIC DNA]</scope>
    <source>
        <strain evidence="7 8">DSM 46144</strain>
    </source>
</reference>
<dbReference type="InterPro" id="IPR011051">
    <property type="entry name" value="RmlC_Cupin_sf"/>
</dbReference>
<dbReference type="PANTHER" id="PTHR12918">
    <property type="entry name" value="CYSTEINE DIOXYGENASE"/>
    <property type="match status" value="1"/>
</dbReference>
<dbReference type="InterPro" id="IPR010300">
    <property type="entry name" value="CDO_1"/>
</dbReference>
<organism evidence="7 8">
    <name type="scientific">Cryptosporangium aurantiacum</name>
    <dbReference type="NCBI Taxonomy" id="134849"/>
    <lineage>
        <taxon>Bacteria</taxon>
        <taxon>Bacillati</taxon>
        <taxon>Actinomycetota</taxon>
        <taxon>Actinomycetes</taxon>
        <taxon>Cryptosporangiales</taxon>
        <taxon>Cryptosporangiaceae</taxon>
        <taxon>Cryptosporangium</taxon>
    </lineage>
</organism>
<evidence type="ECO:0000256" key="4">
    <source>
        <dbReference type="ARBA" id="ARBA00023002"/>
    </source>
</evidence>
<dbReference type="PANTHER" id="PTHR12918:SF1">
    <property type="entry name" value="CYSTEINE DIOXYGENASE TYPE 1"/>
    <property type="match status" value="1"/>
</dbReference>
<feature type="binding site" evidence="6">
    <location>
        <position position="93"/>
    </location>
    <ligand>
        <name>Fe cation</name>
        <dbReference type="ChEBI" id="CHEBI:24875"/>
        <note>catalytic</note>
    </ligand>
</feature>
<dbReference type="GO" id="GO:0016702">
    <property type="term" value="F:oxidoreductase activity, acting on single donors with incorporation of molecular oxygen, incorporation of two atoms of oxygen"/>
    <property type="evidence" value="ECO:0007669"/>
    <property type="project" value="InterPro"/>
</dbReference>
<dbReference type="Proteomes" id="UP000184440">
    <property type="component" value="Unassembled WGS sequence"/>
</dbReference>
<dbReference type="GO" id="GO:0008198">
    <property type="term" value="F:ferrous iron binding"/>
    <property type="evidence" value="ECO:0007669"/>
    <property type="project" value="TreeGrafter"/>
</dbReference>
<evidence type="ECO:0000256" key="5">
    <source>
        <dbReference type="ARBA" id="ARBA00023004"/>
    </source>
</evidence>
<dbReference type="Pfam" id="PF05995">
    <property type="entry name" value="CDO_I"/>
    <property type="match status" value="1"/>
</dbReference>
<protein>
    <submittedName>
        <fullName evidence="7">Predicted metal-dependent enzyme of the double-stranded beta helix superfamily</fullName>
    </submittedName>
</protein>
<evidence type="ECO:0000256" key="1">
    <source>
        <dbReference type="ARBA" id="ARBA00006622"/>
    </source>
</evidence>
<comment type="similarity">
    <text evidence="1">Belongs to the cysteine dioxygenase family.</text>
</comment>
<evidence type="ECO:0000313" key="8">
    <source>
        <dbReference type="Proteomes" id="UP000184440"/>
    </source>
</evidence>
<accession>A0A1M7QEL7</accession>